<dbReference type="EMBL" id="AOIN01000021">
    <property type="protein sequence ID" value="ELZ05011.1"/>
    <property type="molecule type" value="Genomic_DNA"/>
</dbReference>
<dbReference type="Proteomes" id="UP000011693">
    <property type="component" value="Unassembled WGS sequence"/>
</dbReference>
<sequence length="67" mass="7663">MDAEVWFGVEIEVVLDVGAEVEIGVVVEVEVEAADSVQLVLDRSSIVRTSRDRWWECDRERPVWSSE</sequence>
<gene>
    <name evidence="1" type="ORF">C482_02616</name>
</gene>
<name>M0B2A7_9EURY</name>
<reference evidence="1 2" key="1">
    <citation type="journal article" date="2014" name="PLoS Genet.">
        <title>Phylogenetically driven sequencing of extremely halophilic archaea reveals strategies for static and dynamic osmo-response.</title>
        <authorList>
            <person name="Becker E.A."/>
            <person name="Seitzer P.M."/>
            <person name="Tritt A."/>
            <person name="Larsen D."/>
            <person name="Krusor M."/>
            <person name="Yao A.I."/>
            <person name="Wu D."/>
            <person name="Madern D."/>
            <person name="Eisen J.A."/>
            <person name="Darling A.E."/>
            <person name="Facciotti M.T."/>
        </authorList>
    </citation>
    <scope>NUCLEOTIDE SEQUENCE [LARGE SCALE GENOMIC DNA]</scope>
    <source>
        <strain evidence="1 2">JCM 10990</strain>
    </source>
</reference>
<accession>M0B2A7</accession>
<organism evidence="1 2">
    <name type="scientific">Natrialba chahannaoensis JCM 10990</name>
    <dbReference type="NCBI Taxonomy" id="1227492"/>
    <lineage>
        <taxon>Archaea</taxon>
        <taxon>Methanobacteriati</taxon>
        <taxon>Methanobacteriota</taxon>
        <taxon>Stenosarchaea group</taxon>
        <taxon>Halobacteria</taxon>
        <taxon>Halobacteriales</taxon>
        <taxon>Natrialbaceae</taxon>
        <taxon>Natrialba</taxon>
    </lineage>
</organism>
<protein>
    <submittedName>
        <fullName evidence="1">Uncharacterized protein</fullName>
    </submittedName>
</protein>
<keyword evidence="2" id="KW-1185">Reference proteome</keyword>
<dbReference type="AlphaFoldDB" id="M0B2A7"/>
<evidence type="ECO:0000313" key="1">
    <source>
        <dbReference type="EMBL" id="ELZ05011.1"/>
    </source>
</evidence>
<evidence type="ECO:0000313" key="2">
    <source>
        <dbReference type="Proteomes" id="UP000011693"/>
    </source>
</evidence>
<comment type="caution">
    <text evidence="1">The sequence shown here is derived from an EMBL/GenBank/DDBJ whole genome shotgun (WGS) entry which is preliminary data.</text>
</comment>
<proteinExistence type="predicted"/>